<feature type="domain" description="HIRAN" evidence="3">
    <location>
        <begin position="535"/>
        <end position="634"/>
    </location>
</feature>
<gene>
    <name evidence="4" type="ordered locus">CTC_01149</name>
</gene>
<evidence type="ECO:0000313" key="4">
    <source>
        <dbReference type="EMBL" id="AAO35723.1"/>
    </source>
</evidence>
<dbReference type="Proteomes" id="UP000001412">
    <property type="component" value="Chromosome"/>
</dbReference>
<dbReference type="InterPro" id="IPR014905">
    <property type="entry name" value="HIRAN"/>
</dbReference>
<organism evidence="4 5">
    <name type="scientific">Clostridium tetani (strain Massachusetts / E88)</name>
    <dbReference type="NCBI Taxonomy" id="212717"/>
    <lineage>
        <taxon>Bacteria</taxon>
        <taxon>Bacillati</taxon>
        <taxon>Bacillota</taxon>
        <taxon>Clostridia</taxon>
        <taxon>Eubacteriales</taxon>
        <taxon>Clostridiaceae</taxon>
        <taxon>Clostridium</taxon>
    </lineage>
</organism>
<dbReference type="GO" id="GO:0016818">
    <property type="term" value="F:hydrolase activity, acting on acid anhydrides, in phosphorus-containing anhydrides"/>
    <property type="evidence" value="ECO:0007669"/>
    <property type="project" value="InterPro"/>
</dbReference>
<evidence type="ECO:0000256" key="1">
    <source>
        <dbReference type="ARBA" id="ARBA00022723"/>
    </source>
</evidence>
<evidence type="ECO:0000259" key="3">
    <source>
        <dbReference type="SMART" id="SM00910"/>
    </source>
</evidence>
<dbReference type="HOGENOM" id="CLU_416611_0_0_9"/>
<evidence type="ECO:0000313" key="5">
    <source>
        <dbReference type="Proteomes" id="UP000001412"/>
    </source>
</evidence>
<keyword evidence="5" id="KW-1185">Reference proteome</keyword>
<dbReference type="GO" id="GO:0008270">
    <property type="term" value="F:zinc ion binding"/>
    <property type="evidence" value="ECO:0007669"/>
    <property type="project" value="InterPro"/>
</dbReference>
<sequence length="654" mass="77468">MMRYDMDFNETIYNRILKFVKENPDSVYLPQDFDEAGKKDAYFIFNAKCGTEKFEIENSNNLIKLISNYLNDEAQYNDLIEYIHEFPIIVYYFEFCRILEMQIKESLLSRKKVIEVGKKFVTESNDNEQIKLGIALLGLSADIQTKTILETIALHNEFTFYVVVSMKHWNHYNSFVFELAQKTKGYGKLHCVKNLEPINDEMKTWFIEESCNNTVFKSLSAIMCVDKVDMSWYLKTRKITKIEFSNISRLIYYIFSVDENDIYELEDSLETVEFYLKYAEKYAENFRDLCAIVYIKRWMRPYWEQFNVDIEKKNGWTSNIESKVGDICKNLLKDKKWIPVLKSAIYNAEEDVEIYTRIAESIGFDLTFNMLDSVLKKDKFNIEVFYFLYTKDDEGDIKNVIDYAKNTLPYQVIFSGSEEINEDNLTVENKPDICFLYILKYLNNCNYIEFELPTMALQARFQKCREEAIKYLRNNKEHWNEKIVCKIREAIEVEVNDKLLRKLKRLIGEEVIDKKKQRKYVDISKQRLKPHIKDIYLFSTYVAGVYYRDTSVVEDYIGVNDILFLKEEPENPYDKNAILVTNENGYVLGYLPKSVNKIPKNLLAGGKFLYTIIEEYSLESNTISIDVYLSYKDVIDLVEELMKISESKVNYYKQ</sequence>
<dbReference type="KEGG" id="ctc:CTC_01149"/>
<protein>
    <submittedName>
        <fullName evidence="4">Conserved protein</fullName>
    </submittedName>
</protein>
<proteinExistence type="predicted"/>
<name>Q895W7_CLOTE</name>
<dbReference type="EMBL" id="AE015927">
    <property type="protein sequence ID" value="AAO35723.1"/>
    <property type="molecule type" value="Genomic_DNA"/>
</dbReference>
<keyword evidence="2" id="KW-0378">Hydrolase</keyword>
<dbReference type="SMART" id="SM00910">
    <property type="entry name" value="HIRAN"/>
    <property type="match status" value="1"/>
</dbReference>
<dbReference type="GO" id="GO:0003676">
    <property type="term" value="F:nucleic acid binding"/>
    <property type="evidence" value="ECO:0007669"/>
    <property type="project" value="InterPro"/>
</dbReference>
<dbReference type="Gene3D" id="3.30.70.2330">
    <property type="match status" value="1"/>
</dbReference>
<dbReference type="AlphaFoldDB" id="Q895W7"/>
<accession>Q895W7</accession>
<reference evidence="4 5" key="1">
    <citation type="journal article" date="2003" name="Proc. Natl. Acad. Sci. U.S.A.">
        <title>The genome sequence of Clostridium tetani, the causative agent of tetanus disease.</title>
        <authorList>
            <person name="Brueggemann H."/>
            <person name="Baumer S."/>
            <person name="Fricke W.F."/>
            <person name="Wiezer A."/>
            <person name="Liesegang H."/>
            <person name="Decker I."/>
            <person name="Herzberg C."/>
            <person name="Martinez-Arias R."/>
            <person name="Merkl R."/>
            <person name="Henne A."/>
            <person name="Gottschalk G."/>
        </authorList>
    </citation>
    <scope>NUCLEOTIDE SEQUENCE [LARGE SCALE GENOMIC DNA]</scope>
    <source>
        <strain evidence="5">Massachusetts / E88</strain>
    </source>
</reference>
<keyword evidence="1" id="KW-0479">Metal-binding</keyword>
<evidence type="ECO:0000256" key="2">
    <source>
        <dbReference type="ARBA" id="ARBA00022801"/>
    </source>
</evidence>
<dbReference type="Pfam" id="PF08797">
    <property type="entry name" value="HIRAN"/>
    <property type="match status" value="1"/>
</dbReference>
<dbReference type="STRING" id="212717.CTC_01149"/>